<feature type="compositionally biased region" description="Low complexity" evidence="3">
    <location>
        <begin position="80"/>
        <end position="92"/>
    </location>
</feature>
<dbReference type="InterPro" id="IPR002634">
    <property type="entry name" value="BolA"/>
</dbReference>
<dbReference type="PANTHER" id="PTHR46188:SF1">
    <property type="entry name" value="BOLA-LIKE PROTEIN 3"/>
    <property type="match status" value="1"/>
</dbReference>
<dbReference type="Proteomes" id="UP000664132">
    <property type="component" value="Unassembled WGS sequence"/>
</dbReference>
<feature type="region of interest" description="Disordered" evidence="3">
    <location>
        <begin position="45"/>
        <end position="105"/>
    </location>
</feature>
<gene>
    <name evidence="4" type="ORF">IFR04_008653</name>
</gene>
<dbReference type="InterPro" id="IPR052275">
    <property type="entry name" value="Mt_Fe-S_assembly_factor"/>
</dbReference>
<evidence type="ECO:0008006" key="6">
    <source>
        <dbReference type="Google" id="ProtNLM"/>
    </source>
</evidence>
<evidence type="ECO:0000256" key="2">
    <source>
        <dbReference type="RuleBase" id="RU003860"/>
    </source>
</evidence>
<proteinExistence type="inferred from homology"/>
<dbReference type="EMBL" id="JAFJYH010000134">
    <property type="protein sequence ID" value="KAG4418211.1"/>
    <property type="molecule type" value="Genomic_DNA"/>
</dbReference>
<sequence length="194" mass="21014">MDRAATASMRRCLRSGKALRCATSTTTSRCVATAICPARSVATKSASPSISASLPRTRRQPTSLLAQSQNQHNSPRRGYSTPSSSPSTPQGTIGSGSAGVAEEAAREQEILQAPEHLNDKERQIWEMLMRELQCTSLEVQDISGGCGSMYGIDIVSERFRGLGMLKQQRLVNEVLGEEIKGWHGVQLKTRAPDV</sequence>
<name>A0A8H7W5D0_9HELO</name>
<evidence type="ECO:0000256" key="1">
    <source>
        <dbReference type="ARBA" id="ARBA00005578"/>
    </source>
</evidence>
<dbReference type="InterPro" id="IPR036065">
    <property type="entry name" value="BolA-like_sf"/>
</dbReference>
<keyword evidence="5" id="KW-1185">Reference proteome</keyword>
<organism evidence="4 5">
    <name type="scientific">Cadophora malorum</name>
    <dbReference type="NCBI Taxonomy" id="108018"/>
    <lineage>
        <taxon>Eukaryota</taxon>
        <taxon>Fungi</taxon>
        <taxon>Dikarya</taxon>
        <taxon>Ascomycota</taxon>
        <taxon>Pezizomycotina</taxon>
        <taxon>Leotiomycetes</taxon>
        <taxon>Helotiales</taxon>
        <taxon>Ploettnerulaceae</taxon>
        <taxon>Cadophora</taxon>
    </lineage>
</organism>
<dbReference type="Gene3D" id="3.30.300.90">
    <property type="entry name" value="BolA-like"/>
    <property type="match status" value="1"/>
</dbReference>
<dbReference type="Pfam" id="PF01722">
    <property type="entry name" value="BolA"/>
    <property type="match status" value="1"/>
</dbReference>
<reference evidence="4" key="1">
    <citation type="submission" date="2021-02" db="EMBL/GenBank/DDBJ databases">
        <title>Genome sequence Cadophora malorum strain M34.</title>
        <authorList>
            <person name="Stefanovic E."/>
            <person name="Vu D."/>
            <person name="Scully C."/>
            <person name="Dijksterhuis J."/>
            <person name="Roader J."/>
            <person name="Houbraken J."/>
        </authorList>
    </citation>
    <scope>NUCLEOTIDE SEQUENCE</scope>
    <source>
        <strain evidence="4">M34</strain>
    </source>
</reference>
<accession>A0A8H7W5D0</accession>
<dbReference type="OrthoDB" id="203381at2759"/>
<evidence type="ECO:0000313" key="5">
    <source>
        <dbReference type="Proteomes" id="UP000664132"/>
    </source>
</evidence>
<feature type="compositionally biased region" description="Polar residues" evidence="3">
    <location>
        <begin position="45"/>
        <end position="73"/>
    </location>
</feature>
<comment type="caution">
    <text evidence="4">The sequence shown here is derived from an EMBL/GenBank/DDBJ whole genome shotgun (WGS) entry which is preliminary data.</text>
</comment>
<dbReference type="SUPFAM" id="SSF82657">
    <property type="entry name" value="BolA-like"/>
    <property type="match status" value="1"/>
</dbReference>
<comment type="similarity">
    <text evidence="1 2">Belongs to the BolA/IbaG family.</text>
</comment>
<dbReference type="AlphaFoldDB" id="A0A8H7W5D0"/>
<evidence type="ECO:0000313" key="4">
    <source>
        <dbReference type="EMBL" id="KAG4418211.1"/>
    </source>
</evidence>
<protein>
    <recommendedName>
        <fullName evidence="6">Bola-like protein</fullName>
    </recommendedName>
</protein>
<dbReference type="GO" id="GO:0005759">
    <property type="term" value="C:mitochondrial matrix"/>
    <property type="evidence" value="ECO:0007669"/>
    <property type="project" value="TreeGrafter"/>
</dbReference>
<dbReference type="PANTHER" id="PTHR46188">
    <property type="entry name" value="BOLA-LIKE PROTEIN 3"/>
    <property type="match status" value="1"/>
</dbReference>
<evidence type="ECO:0000256" key="3">
    <source>
        <dbReference type="SAM" id="MobiDB-lite"/>
    </source>
</evidence>